<reference evidence="1" key="1">
    <citation type="journal article" date="2023" name="Mol. Phylogenet. Evol.">
        <title>Genome-scale phylogeny and comparative genomics of the fungal order Sordariales.</title>
        <authorList>
            <person name="Hensen N."/>
            <person name="Bonometti L."/>
            <person name="Westerberg I."/>
            <person name="Brannstrom I.O."/>
            <person name="Guillou S."/>
            <person name="Cros-Aarteil S."/>
            <person name="Calhoun S."/>
            <person name="Haridas S."/>
            <person name="Kuo A."/>
            <person name="Mondo S."/>
            <person name="Pangilinan J."/>
            <person name="Riley R."/>
            <person name="LaButti K."/>
            <person name="Andreopoulos B."/>
            <person name="Lipzen A."/>
            <person name="Chen C."/>
            <person name="Yan M."/>
            <person name="Daum C."/>
            <person name="Ng V."/>
            <person name="Clum A."/>
            <person name="Steindorff A."/>
            <person name="Ohm R.A."/>
            <person name="Martin F."/>
            <person name="Silar P."/>
            <person name="Natvig D.O."/>
            <person name="Lalanne C."/>
            <person name="Gautier V."/>
            <person name="Ament-Velasquez S.L."/>
            <person name="Kruys A."/>
            <person name="Hutchinson M.I."/>
            <person name="Powell A.J."/>
            <person name="Barry K."/>
            <person name="Miller A.N."/>
            <person name="Grigoriev I.V."/>
            <person name="Debuchy R."/>
            <person name="Gladieux P."/>
            <person name="Hiltunen Thoren M."/>
            <person name="Johannesson H."/>
        </authorList>
    </citation>
    <scope>NUCLEOTIDE SEQUENCE</scope>
    <source>
        <strain evidence="1">PSN309</strain>
    </source>
</reference>
<evidence type="ECO:0000313" key="2">
    <source>
        <dbReference type="Proteomes" id="UP001302126"/>
    </source>
</evidence>
<dbReference type="EMBL" id="MU864520">
    <property type="protein sequence ID" value="KAK4183840.1"/>
    <property type="molecule type" value="Genomic_DNA"/>
</dbReference>
<proteinExistence type="predicted"/>
<protein>
    <submittedName>
        <fullName evidence="1">Uncharacterized protein</fullName>
    </submittedName>
</protein>
<keyword evidence="2" id="KW-1185">Reference proteome</keyword>
<organism evidence="1 2">
    <name type="scientific">Podospora australis</name>
    <dbReference type="NCBI Taxonomy" id="1536484"/>
    <lineage>
        <taxon>Eukaryota</taxon>
        <taxon>Fungi</taxon>
        <taxon>Dikarya</taxon>
        <taxon>Ascomycota</taxon>
        <taxon>Pezizomycotina</taxon>
        <taxon>Sordariomycetes</taxon>
        <taxon>Sordariomycetidae</taxon>
        <taxon>Sordariales</taxon>
        <taxon>Podosporaceae</taxon>
        <taxon>Podospora</taxon>
    </lineage>
</organism>
<comment type="caution">
    <text evidence="1">The sequence shown here is derived from an EMBL/GenBank/DDBJ whole genome shotgun (WGS) entry which is preliminary data.</text>
</comment>
<evidence type="ECO:0000313" key="1">
    <source>
        <dbReference type="EMBL" id="KAK4183840.1"/>
    </source>
</evidence>
<reference evidence="1" key="2">
    <citation type="submission" date="2023-05" db="EMBL/GenBank/DDBJ databases">
        <authorList>
            <consortium name="Lawrence Berkeley National Laboratory"/>
            <person name="Steindorff A."/>
            <person name="Hensen N."/>
            <person name="Bonometti L."/>
            <person name="Westerberg I."/>
            <person name="Brannstrom I.O."/>
            <person name="Guillou S."/>
            <person name="Cros-Aarteil S."/>
            <person name="Calhoun S."/>
            <person name="Haridas S."/>
            <person name="Kuo A."/>
            <person name="Mondo S."/>
            <person name="Pangilinan J."/>
            <person name="Riley R."/>
            <person name="Labutti K."/>
            <person name="Andreopoulos B."/>
            <person name="Lipzen A."/>
            <person name="Chen C."/>
            <person name="Yanf M."/>
            <person name="Daum C."/>
            <person name="Ng V."/>
            <person name="Clum A."/>
            <person name="Ohm R."/>
            <person name="Martin F."/>
            <person name="Silar P."/>
            <person name="Natvig D."/>
            <person name="Lalanne C."/>
            <person name="Gautier V."/>
            <person name="Ament-Velasquez S.L."/>
            <person name="Kruys A."/>
            <person name="Hutchinson M.I."/>
            <person name="Powell A.J."/>
            <person name="Barry K."/>
            <person name="Miller A.N."/>
            <person name="Grigoriev I.V."/>
            <person name="Debuchy R."/>
            <person name="Gladieux P."/>
            <person name="Thoren M.H."/>
            <person name="Johannesson H."/>
        </authorList>
    </citation>
    <scope>NUCLEOTIDE SEQUENCE</scope>
    <source>
        <strain evidence="1">PSN309</strain>
    </source>
</reference>
<accession>A0AAN6WKY1</accession>
<dbReference type="Proteomes" id="UP001302126">
    <property type="component" value="Unassembled WGS sequence"/>
</dbReference>
<name>A0AAN6WKY1_9PEZI</name>
<sequence>MPRLSFLGVSILSTRTRTLTAQYQCMGTIRHGAIDLSSSRAKLGWWWGDKHGIGWMQALGLHHESGVACQNCRELSFGELCAYHVYIMQLYSSGPLLCFVAVCIVQASHSRHWPIHPVTPLSASFVLDPTS</sequence>
<gene>
    <name evidence="1" type="ORF">QBC35DRAFT_507155</name>
</gene>
<dbReference type="AlphaFoldDB" id="A0AAN6WKY1"/>